<evidence type="ECO:0000259" key="3">
    <source>
        <dbReference type="Pfam" id="PF10241"/>
    </source>
</evidence>
<dbReference type="AlphaFoldDB" id="A0A7S0H8H9"/>
<name>A0A7S0H8H9_9EUKA</name>
<dbReference type="EMBL" id="HBEM01031161">
    <property type="protein sequence ID" value="CAD8462275.1"/>
    <property type="molecule type" value="Transcribed_RNA"/>
</dbReference>
<dbReference type="Pfam" id="PF10241">
    <property type="entry name" value="KxDL"/>
    <property type="match status" value="1"/>
</dbReference>
<dbReference type="InterPro" id="IPR019371">
    <property type="entry name" value="KxDL_dom"/>
</dbReference>
<reference evidence="4" key="1">
    <citation type="submission" date="2021-01" db="EMBL/GenBank/DDBJ databases">
        <authorList>
            <person name="Corre E."/>
            <person name="Pelletier E."/>
            <person name="Niang G."/>
            <person name="Scheremetjew M."/>
            <person name="Finn R."/>
            <person name="Kale V."/>
            <person name="Holt S."/>
            <person name="Cochrane G."/>
            <person name="Meng A."/>
            <person name="Brown T."/>
            <person name="Cohen L."/>
        </authorList>
    </citation>
    <scope>NUCLEOTIDE SEQUENCE</scope>
    <source>
        <strain evidence="4">CCMP2058</strain>
    </source>
</reference>
<feature type="coiled-coil region" evidence="2">
    <location>
        <begin position="55"/>
        <end position="92"/>
    </location>
</feature>
<evidence type="ECO:0000256" key="1">
    <source>
        <dbReference type="ARBA" id="ARBA00005913"/>
    </source>
</evidence>
<evidence type="ECO:0000256" key="2">
    <source>
        <dbReference type="SAM" id="Coils"/>
    </source>
</evidence>
<proteinExistence type="inferred from homology"/>
<sequence>MAADADSVTLVGIERLQRIVLADLQGARAKLEEFNSYSQRRMSDVKPTVAYCRRIKKLRETLYKTFERIRNLKQKIATLEALKNTLNAQEKLEEIAAQGEGDPAASEFDL</sequence>
<keyword evidence="2" id="KW-0175">Coiled coil</keyword>
<feature type="domain" description="KxDL" evidence="3">
    <location>
        <begin position="5"/>
        <end position="78"/>
    </location>
</feature>
<organism evidence="4">
    <name type="scientific">Amorphochlora amoebiformis</name>
    <dbReference type="NCBI Taxonomy" id="1561963"/>
    <lineage>
        <taxon>Eukaryota</taxon>
        <taxon>Sar</taxon>
        <taxon>Rhizaria</taxon>
        <taxon>Cercozoa</taxon>
        <taxon>Chlorarachniophyceae</taxon>
        <taxon>Amorphochlora</taxon>
    </lineage>
</organism>
<gene>
    <name evidence="4" type="ORF">LAMO00422_LOCUS21235</name>
</gene>
<accession>A0A7S0H8H9</accession>
<comment type="similarity">
    <text evidence="1">Belongs to the KXD1 family.</text>
</comment>
<protein>
    <recommendedName>
        <fullName evidence="3">KxDL domain-containing protein</fullName>
    </recommendedName>
</protein>
<evidence type="ECO:0000313" key="4">
    <source>
        <dbReference type="EMBL" id="CAD8462275.1"/>
    </source>
</evidence>